<evidence type="ECO:0000313" key="2">
    <source>
        <dbReference type="Proteomes" id="UP000789396"/>
    </source>
</evidence>
<reference evidence="1" key="1">
    <citation type="submission" date="2021-06" db="EMBL/GenBank/DDBJ databases">
        <authorList>
            <person name="Kallberg Y."/>
            <person name="Tangrot J."/>
            <person name="Rosling A."/>
        </authorList>
    </citation>
    <scope>NUCLEOTIDE SEQUENCE</scope>
    <source>
        <strain evidence="1">IN212</strain>
    </source>
</reference>
<dbReference type="EMBL" id="CAJVPZ010016282">
    <property type="protein sequence ID" value="CAG8672222.1"/>
    <property type="molecule type" value="Genomic_DNA"/>
</dbReference>
<dbReference type="AlphaFoldDB" id="A0A9N9HAN6"/>
<protein>
    <submittedName>
        <fullName evidence="1">1601_t:CDS:1</fullName>
    </submittedName>
</protein>
<proteinExistence type="predicted"/>
<comment type="caution">
    <text evidence="1">The sequence shown here is derived from an EMBL/GenBank/DDBJ whole genome shotgun (WGS) entry which is preliminary data.</text>
</comment>
<evidence type="ECO:0000313" key="1">
    <source>
        <dbReference type="EMBL" id="CAG8672222.1"/>
    </source>
</evidence>
<sequence>MRNVNGCTNVMNEKEIKSEGDETYVVIKMELDDVKRDDYGENVKDDVNNVRENHEWGKEILPNSRINDQAAIDHCDEAGVERI</sequence>
<organism evidence="1 2">
    <name type="scientific">Racocetra fulgida</name>
    <dbReference type="NCBI Taxonomy" id="60492"/>
    <lineage>
        <taxon>Eukaryota</taxon>
        <taxon>Fungi</taxon>
        <taxon>Fungi incertae sedis</taxon>
        <taxon>Mucoromycota</taxon>
        <taxon>Glomeromycotina</taxon>
        <taxon>Glomeromycetes</taxon>
        <taxon>Diversisporales</taxon>
        <taxon>Gigasporaceae</taxon>
        <taxon>Racocetra</taxon>
    </lineage>
</organism>
<dbReference type="Proteomes" id="UP000789396">
    <property type="component" value="Unassembled WGS sequence"/>
</dbReference>
<gene>
    <name evidence="1" type="ORF">RFULGI_LOCUS9274</name>
</gene>
<name>A0A9N9HAN6_9GLOM</name>
<keyword evidence="2" id="KW-1185">Reference proteome</keyword>
<accession>A0A9N9HAN6</accession>